<dbReference type="Gene3D" id="2.120.10.30">
    <property type="entry name" value="TolB, C-terminal domain"/>
    <property type="match status" value="1"/>
</dbReference>
<feature type="domain" description="SMP-30/Gluconolactonase/LRE-like region" evidence="2">
    <location>
        <begin position="215"/>
        <end position="376"/>
    </location>
</feature>
<sequence>MIYLPAAFVAVSAALFFRSESNVYAWSDADIPDQAQRIYPKNFAVLDYVPPPTVANLSTQFVPPGYTLEGLKNKPFHIYDEEFYAIIGSNPSLTLLAETNGDPLFHEAVAWYPPTDEVFFVQNAGAKAAGTGLQKSAITQKIALSQVANVTASGERSVAGKVDVVTVDANPAIVNPNGATNYKGGLVFMGEGQGDNITSAIYYLHPEPPYNTTVLLNNYFGRQFNSLNDVAVSPRTKELYFTDVTYGYLQDFRPTPGFPNQVYRFNEKTGLVSIAADGFNKPNGITFSPDGKYAYIADTGAGLGFYGNNQTYPTTIYRFDVEDDGTWSGRKTFAYVTPGLPDGIHCDDKGNVYAGCGDGIQVWNPSGKLIGKIFIGETSANFRESPLTTRLDLYR</sequence>
<dbReference type="AlphaFoldDB" id="A0AAD9CVY9"/>
<feature type="signal peptide" evidence="1">
    <location>
        <begin position="1"/>
        <end position="21"/>
    </location>
</feature>
<accession>A0AAD9CVY9</accession>
<organism evidence="3 4">
    <name type="scientific">Papiliotrema laurentii</name>
    <name type="common">Cryptococcus laurentii</name>
    <dbReference type="NCBI Taxonomy" id="5418"/>
    <lineage>
        <taxon>Eukaryota</taxon>
        <taxon>Fungi</taxon>
        <taxon>Dikarya</taxon>
        <taxon>Basidiomycota</taxon>
        <taxon>Agaricomycotina</taxon>
        <taxon>Tremellomycetes</taxon>
        <taxon>Tremellales</taxon>
        <taxon>Rhynchogastremaceae</taxon>
        <taxon>Papiliotrema</taxon>
    </lineage>
</organism>
<dbReference type="Pfam" id="PF08450">
    <property type="entry name" value="SGL"/>
    <property type="match status" value="1"/>
</dbReference>
<dbReference type="InterPro" id="IPR052988">
    <property type="entry name" value="Oryzine_lactonohydrolase"/>
</dbReference>
<gene>
    <name evidence="3" type="ORF">DB88DRAFT_499063</name>
</gene>
<dbReference type="InterPro" id="IPR011042">
    <property type="entry name" value="6-blade_b-propeller_TolB-like"/>
</dbReference>
<dbReference type="InterPro" id="IPR013658">
    <property type="entry name" value="SGL"/>
</dbReference>
<evidence type="ECO:0000313" key="3">
    <source>
        <dbReference type="EMBL" id="KAK1921744.1"/>
    </source>
</evidence>
<keyword evidence="1" id="KW-0732">Signal</keyword>
<protein>
    <recommendedName>
        <fullName evidence="2">SMP-30/Gluconolactonase/LRE-like region domain-containing protein</fullName>
    </recommendedName>
</protein>
<dbReference type="SUPFAM" id="SSF63829">
    <property type="entry name" value="Calcium-dependent phosphotriesterase"/>
    <property type="match status" value="1"/>
</dbReference>
<proteinExistence type="predicted"/>
<comment type="caution">
    <text evidence="3">The sequence shown here is derived from an EMBL/GenBank/DDBJ whole genome shotgun (WGS) entry which is preliminary data.</text>
</comment>
<dbReference type="PANTHER" id="PTHR47064">
    <property type="entry name" value="PUTATIVE (AFU_ORTHOLOGUE AFUA_1G08990)-RELATED"/>
    <property type="match status" value="1"/>
</dbReference>
<dbReference type="Proteomes" id="UP001182556">
    <property type="component" value="Unassembled WGS sequence"/>
</dbReference>
<evidence type="ECO:0000256" key="1">
    <source>
        <dbReference type="SAM" id="SignalP"/>
    </source>
</evidence>
<dbReference type="PANTHER" id="PTHR47064:SF2">
    <property type="entry name" value="SMP-30_GLUCONOLACTONASE_LRE-LIKE REGION DOMAIN-CONTAINING PROTEIN-RELATED"/>
    <property type="match status" value="1"/>
</dbReference>
<name>A0AAD9CVY9_PAPLA</name>
<dbReference type="EMBL" id="JAODAN010000010">
    <property type="protein sequence ID" value="KAK1921744.1"/>
    <property type="molecule type" value="Genomic_DNA"/>
</dbReference>
<evidence type="ECO:0000259" key="2">
    <source>
        <dbReference type="Pfam" id="PF08450"/>
    </source>
</evidence>
<keyword evidence="4" id="KW-1185">Reference proteome</keyword>
<feature type="chain" id="PRO_5042227165" description="SMP-30/Gluconolactonase/LRE-like region domain-containing protein" evidence="1">
    <location>
        <begin position="22"/>
        <end position="395"/>
    </location>
</feature>
<reference evidence="3" key="1">
    <citation type="submission" date="2023-02" db="EMBL/GenBank/DDBJ databases">
        <title>Identification and recombinant expression of a fungal hydrolase from Papiliotrema laurentii that hydrolyzes apple cutin and clears colloidal polyester polyurethane.</title>
        <authorList>
            <consortium name="DOE Joint Genome Institute"/>
            <person name="Roman V.A."/>
            <person name="Bojanowski C."/>
            <person name="Crable B.R."/>
            <person name="Wagner D.N."/>
            <person name="Hung C.S."/>
            <person name="Nadeau L.J."/>
            <person name="Schratz L."/>
            <person name="Haridas S."/>
            <person name="Pangilinan J."/>
            <person name="Lipzen A."/>
            <person name="Na H."/>
            <person name="Yan M."/>
            <person name="Ng V."/>
            <person name="Grigoriev I.V."/>
            <person name="Spatafora J.W."/>
            <person name="Barlow D."/>
            <person name="Biffinger J."/>
            <person name="Kelley-Loughnane N."/>
            <person name="Varaljay V.A."/>
            <person name="Crookes-Goodson W.J."/>
        </authorList>
    </citation>
    <scope>NUCLEOTIDE SEQUENCE</scope>
    <source>
        <strain evidence="3">5307AH</strain>
    </source>
</reference>
<evidence type="ECO:0000313" key="4">
    <source>
        <dbReference type="Proteomes" id="UP001182556"/>
    </source>
</evidence>